<evidence type="ECO:0000313" key="4">
    <source>
        <dbReference type="EMBL" id="MBB4624701.1"/>
    </source>
</evidence>
<evidence type="ECO:0000259" key="2">
    <source>
        <dbReference type="Pfam" id="PF14734"/>
    </source>
</evidence>
<dbReference type="InterPro" id="IPR049893">
    <property type="entry name" value="Bvu_2165-like_IHF-HU-DNA_bdg"/>
</dbReference>
<dbReference type="Pfam" id="PF14734">
    <property type="entry name" value="DUF4469"/>
    <property type="match status" value="1"/>
</dbReference>
<name>A0ABR6KTE9_9BACT</name>
<feature type="domain" description="Bvu-2165-like IHF-HU-like DNA-binding" evidence="3">
    <location>
        <begin position="33"/>
        <end position="126"/>
    </location>
</feature>
<proteinExistence type="predicted"/>
<evidence type="ECO:0000256" key="1">
    <source>
        <dbReference type="ARBA" id="ARBA00023125"/>
    </source>
</evidence>
<dbReference type="Gene3D" id="4.10.520.10">
    <property type="entry name" value="IHF-like DNA-binding proteins"/>
    <property type="match status" value="1"/>
</dbReference>
<feature type="domain" description="DUF4469" evidence="2">
    <location>
        <begin position="174"/>
        <end position="250"/>
    </location>
</feature>
<dbReference type="Pfam" id="PF14848">
    <property type="entry name" value="HU-DNA_bdg"/>
    <property type="match status" value="1"/>
</dbReference>
<sequence>MDKELPQSKMTVKPGKLFVNLTKSQLPGQEPFYKGTLPFHPSLTLEDIAERAVKNRSSYSRGTLIASFRTMVEEIYGAIEDGFNVDFGLGRTEMTVKGRFKTEYEKFDRERHAICIKLRPSPRLNQLAGWFPAEVIPYYRNAPLPNEVSIHNDCYRQQEDREFCVIPANYTLPLFIHGSRLKLMGDHPEVGIIIRQEEGEKKYFINPRMVFINESTHLAFMLPEPLTPGRWVAEVHSQYNPSYRLYQKPRVGMVTLTVLDTTASGRGD</sequence>
<dbReference type="RefSeq" id="WP_183672252.1">
    <property type="nucleotide sequence ID" value="NZ_BMPB01000015.1"/>
</dbReference>
<dbReference type="InterPro" id="IPR010992">
    <property type="entry name" value="IHF-like_DNA-bd_dom_sf"/>
</dbReference>
<dbReference type="Proteomes" id="UP000533637">
    <property type="component" value="Unassembled WGS sequence"/>
</dbReference>
<gene>
    <name evidence="4" type="ORF">GGQ57_004645</name>
</gene>
<protein>
    <recommendedName>
        <fullName evidence="6">DUF4469 domain-containing protein</fullName>
    </recommendedName>
</protein>
<dbReference type="InterPro" id="IPR027824">
    <property type="entry name" value="DUF4469"/>
</dbReference>
<evidence type="ECO:0000259" key="3">
    <source>
        <dbReference type="Pfam" id="PF14848"/>
    </source>
</evidence>
<keyword evidence="1" id="KW-0238">DNA-binding</keyword>
<keyword evidence="5" id="KW-1185">Reference proteome</keyword>
<dbReference type="Gene3D" id="2.70.50.70">
    <property type="match status" value="1"/>
</dbReference>
<accession>A0ABR6KTE9</accession>
<organism evidence="4 5">
    <name type="scientific">Parabacteroides faecis</name>
    <dbReference type="NCBI Taxonomy" id="1217282"/>
    <lineage>
        <taxon>Bacteria</taxon>
        <taxon>Pseudomonadati</taxon>
        <taxon>Bacteroidota</taxon>
        <taxon>Bacteroidia</taxon>
        <taxon>Bacteroidales</taxon>
        <taxon>Tannerellaceae</taxon>
        <taxon>Parabacteroides</taxon>
    </lineage>
</organism>
<comment type="caution">
    <text evidence="4">The sequence shown here is derived from an EMBL/GenBank/DDBJ whole genome shotgun (WGS) entry which is preliminary data.</text>
</comment>
<dbReference type="EMBL" id="JACHOC010000011">
    <property type="protein sequence ID" value="MBB4624701.1"/>
    <property type="molecule type" value="Genomic_DNA"/>
</dbReference>
<evidence type="ECO:0000313" key="5">
    <source>
        <dbReference type="Proteomes" id="UP000533637"/>
    </source>
</evidence>
<reference evidence="4 5" key="1">
    <citation type="submission" date="2020-08" db="EMBL/GenBank/DDBJ databases">
        <title>Genomic Encyclopedia of Type Strains, Phase IV (KMG-IV): sequencing the most valuable type-strain genomes for metagenomic binning, comparative biology and taxonomic classification.</title>
        <authorList>
            <person name="Goeker M."/>
        </authorList>
    </citation>
    <scope>NUCLEOTIDE SEQUENCE [LARGE SCALE GENOMIC DNA]</scope>
    <source>
        <strain evidence="4 5">DSM 102983</strain>
    </source>
</reference>
<evidence type="ECO:0008006" key="6">
    <source>
        <dbReference type="Google" id="ProtNLM"/>
    </source>
</evidence>